<dbReference type="Gene3D" id="3.40.50.300">
    <property type="entry name" value="P-loop containing nucleotide triphosphate hydrolases"/>
    <property type="match status" value="1"/>
</dbReference>
<feature type="non-terminal residue" evidence="6">
    <location>
        <position position="1"/>
    </location>
</feature>
<keyword evidence="4" id="KW-0807">Transducer</keyword>
<proteinExistence type="predicted"/>
<keyword evidence="2" id="KW-0547">Nucleotide-binding</keyword>
<name>A0AAV5WP10_9BILA</name>
<dbReference type="InterPro" id="IPR011025">
    <property type="entry name" value="GproteinA_insert"/>
</dbReference>
<evidence type="ECO:0000256" key="1">
    <source>
        <dbReference type="ARBA" id="ARBA00022723"/>
    </source>
</evidence>
<reference evidence="6" key="1">
    <citation type="submission" date="2023-10" db="EMBL/GenBank/DDBJ databases">
        <title>Genome assembly of Pristionchus species.</title>
        <authorList>
            <person name="Yoshida K."/>
            <person name="Sommer R.J."/>
        </authorList>
    </citation>
    <scope>NUCLEOTIDE SEQUENCE</scope>
    <source>
        <strain evidence="6">RS5133</strain>
    </source>
</reference>
<accession>A0AAV5WP10</accession>
<dbReference type="GO" id="GO:0005834">
    <property type="term" value="C:heterotrimeric G-protein complex"/>
    <property type="evidence" value="ECO:0007669"/>
    <property type="project" value="TreeGrafter"/>
</dbReference>
<dbReference type="Gene3D" id="1.10.400.10">
    <property type="entry name" value="GI Alpha 1, domain 2-like"/>
    <property type="match status" value="1"/>
</dbReference>
<dbReference type="Pfam" id="PF00503">
    <property type="entry name" value="G-alpha"/>
    <property type="match status" value="1"/>
</dbReference>
<evidence type="ECO:0000313" key="7">
    <source>
        <dbReference type="Proteomes" id="UP001432322"/>
    </source>
</evidence>
<feature type="binding site" evidence="5">
    <location>
        <position position="27"/>
    </location>
    <ligand>
        <name>Mg(2+)</name>
        <dbReference type="ChEBI" id="CHEBI:18420"/>
    </ligand>
</feature>
<comment type="caution">
    <text evidence="6">The sequence shown here is derived from an EMBL/GenBank/DDBJ whole genome shotgun (WGS) entry which is preliminary data.</text>
</comment>
<keyword evidence="3" id="KW-0342">GTP-binding</keyword>
<evidence type="ECO:0000256" key="2">
    <source>
        <dbReference type="ARBA" id="ARBA00022741"/>
    </source>
</evidence>
<dbReference type="PANTHER" id="PTHR10218">
    <property type="entry name" value="GTP-BINDING PROTEIN ALPHA SUBUNIT"/>
    <property type="match status" value="1"/>
</dbReference>
<dbReference type="InterPro" id="IPR027417">
    <property type="entry name" value="P-loop_NTPase"/>
</dbReference>
<dbReference type="InterPro" id="IPR001019">
    <property type="entry name" value="Gprotein_alpha_su"/>
</dbReference>
<evidence type="ECO:0000256" key="4">
    <source>
        <dbReference type="ARBA" id="ARBA00023224"/>
    </source>
</evidence>
<evidence type="ECO:0000256" key="3">
    <source>
        <dbReference type="ARBA" id="ARBA00023134"/>
    </source>
</evidence>
<dbReference type="GO" id="GO:0046872">
    <property type="term" value="F:metal ion binding"/>
    <property type="evidence" value="ECO:0007669"/>
    <property type="project" value="UniProtKB-KW"/>
</dbReference>
<protein>
    <recommendedName>
        <fullName evidence="8">ADP ribosylation factor</fullName>
    </recommendedName>
</protein>
<evidence type="ECO:0000313" key="6">
    <source>
        <dbReference type="EMBL" id="GMT33746.1"/>
    </source>
</evidence>
<dbReference type="PROSITE" id="PS51882">
    <property type="entry name" value="G_ALPHA"/>
    <property type="match status" value="1"/>
</dbReference>
<keyword evidence="7" id="KW-1185">Reference proteome</keyword>
<dbReference type="GO" id="GO:0031683">
    <property type="term" value="F:G-protein beta/gamma-subunit complex binding"/>
    <property type="evidence" value="ECO:0007669"/>
    <property type="project" value="InterPro"/>
</dbReference>
<dbReference type="GO" id="GO:0005737">
    <property type="term" value="C:cytoplasm"/>
    <property type="evidence" value="ECO:0007669"/>
    <property type="project" value="TreeGrafter"/>
</dbReference>
<evidence type="ECO:0008006" key="8">
    <source>
        <dbReference type="Google" id="ProtNLM"/>
    </source>
</evidence>
<organism evidence="6 7">
    <name type="scientific">Pristionchus fissidentatus</name>
    <dbReference type="NCBI Taxonomy" id="1538716"/>
    <lineage>
        <taxon>Eukaryota</taxon>
        <taxon>Metazoa</taxon>
        <taxon>Ecdysozoa</taxon>
        <taxon>Nematoda</taxon>
        <taxon>Chromadorea</taxon>
        <taxon>Rhabditida</taxon>
        <taxon>Rhabditina</taxon>
        <taxon>Diplogasteromorpha</taxon>
        <taxon>Diplogasteroidea</taxon>
        <taxon>Neodiplogasteridae</taxon>
        <taxon>Pristionchus</taxon>
    </lineage>
</organism>
<dbReference type="GO" id="GO:0005525">
    <property type="term" value="F:GTP binding"/>
    <property type="evidence" value="ECO:0007669"/>
    <property type="project" value="UniProtKB-KW"/>
</dbReference>
<dbReference type="SUPFAM" id="SSF52540">
    <property type="entry name" value="P-loop containing nucleoside triphosphate hydrolases"/>
    <property type="match status" value="1"/>
</dbReference>
<dbReference type="GO" id="GO:0003924">
    <property type="term" value="F:GTPase activity"/>
    <property type="evidence" value="ECO:0007669"/>
    <property type="project" value="InterPro"/>
</dbReference>
<keyword evidence="5" id="KW-0460">Magnesium</keyword>
<sequence>KTLKKEKTEDISRLKILLLGGADAGKSTILKQMRILHMNGFDPMEMRMFQKLMRNNLFKV</sequence>
<dbReference type="GO" id="GO:0007188">
    <property type="term" value="P:adenylate cyclase-modulating G protein-coupled receptor signaling pathway"/>
    <property type="evidence" value="ECO:0007669"/>
    <property type="project" value="TreeGrafter"/>
</dbReference>
<gene>
    <name evidence="6" type="ORF">PFISCL1PPCAC_25043</name>
</gene>
<dbReference type="PANTHER" id="PTHR10218:SF302">
    <property type="entry name" value="GUANINE NUCLEOTIDE-BINDING PROTEIN ALPHA-5 SUBUNIT"/>
    <property type="match status" value="1"/>
</dbReference>
<dbReference type="AlphaFoldDB" id="A0AAV5WP10"/>
<dbReference type="Proteomes" id="UP001432322">
    <property type="component" value="Unassembled WGS sequence"/>
</dbReference>
<keyword evidence="1 5" id="KW-0479">Metal-binding</keyword>
<dbReference type="GO" id="GO:0001664">
    <property type="term" value="F:G protein-coupled receptor binding"/>
    <property type="evidence" value="ECO:0007669"/>
    <property type="project" value="TreeGrafter"/>
</dbReference>
<feature type="non-terminal residue" evidence="6">
    <location>
        <position position="60"/>
    </location>
</feature>
<dbReference type="EMBL" id="BTSY01000006">
    <property type="protein sequence ID" value="GMT33746.1"/>
    <property type="molecule type" value="Genomic_DNA"/>
</dbReference>
<evidence type="ECO:0000256" key="5">
    <source>
        <dbReference type="PIRSR" id="PIRSR601019-2"/>
    </source>
</evidence>